<dbReference type="Pfam" id="PF12937">
    <property type="entry name" value="F-box-like"/>
    <property type="match status" value="1"/>
</dbReference>
<dbReference type="InterPro" id="IPR017451">
    <property type="entry name" value="F-box-assoc_interact_dom"/>
</dbReference>
<dbReference type="InterPro" id="IPR013187">
    <property type="entry name" value="F-box-assoc_dom_typ3"/>
</dbReference>
<reference evidence="3" key="1">
    <citation type="journal article" date="2012" name="Nature">
        <title>A physical, genetic and functional sequence assembly of the barley genome.</title>
        <authorList>
            <consortium name="The International Barley Genome Sequencing Consortium"/>
            <person name="Mayer K.F."/>
            <person name="Waugh R."/>
            <person name="Brown J.W."/>
            <person name="Schulman A."/>
            <person name="Langridge P."/>
            <person name="Platzer M."/>
            <person name="Fincher G.B."/>
            <person name="Muehlbauer G.J."/>
            <person name="Sato K."/>
            <person name="Close T.J."/>
            <person name="Wise R.P."/>
            <person name="Stein N."/>
        </authorList>
    </citation>
    <scope>NUCLEOTIDE SEQUENCE [LARGE SCALE GENOMIC DNA]</scope>
    <source>
        <strain evidence="3">cv. Morex</strain>
    </source>
</reference>
<dbReference type="AlphaFoldDB" id="A0A8I6XVD5"/>
<accession>A0A8I6XVD5</accession>
<dbReference type="SMR" id="A0A8I6XVD5"/>
<dbReference type="InterPro" id="IPR036047">
    <property type="entry name" value="F-box-like_dom_sf"/>
</dbReference>
<evidence type="ECO:0000313" key="3">
    <source>
        <dbReference type="Proteomes" id="UP000011116"/>
    </source>
</evidence>
<dbReference type="InterPro" id="IPR001810">
    <property type="entry name" value="F-box_dom"/>
</dbReference>
<dbReference type="Gramene" id="HORVU.MOREX.r3.3HG0328590.1">
    <property type="protein sequence ID" value="HORVU.MOREX.r3.3HG0328590.1"/>
    <property type="gene ID" value="HORVU.MOREX.r3.3HG0328590"/>
</dbReference>
<organism evidence="2 3">
    <name type="scientific">Hordeum vulgare subsp. vulgare</name>
    <name type="common">Domesticated barley</name>
    <dbReference type="NCBI Taxonomy" id="112509"/>
    <lineage>
        <taxon>Eukaryota</taxon>
        <taxon>Viridiplantae</taxon>
        <taxon>Streptophyta</taxon>
        <taxon>Embryophyta</taxon>
        <taxon>Tracheophyta</taxon>
        <taxon>Spermatophyta</taxon>
        <taxon>Magnoliopsida</taxon>
        <taxon>Liliopsida</taxon>
        <taxon>Poales</taxon>
        <taxon>Poaceae</taxon>
        <taxon>BOP clade</taxon>
        <taxon>Pooideae</taxon>
        <taxon>Triticodae</taxon>
        <taxon>Triticeae</taxon>
        <taxon>Hordeinae</taxon>
        <taxon>Hordeum</taxon>
    </lineage>
</organism>
<dbReference type="NCBIfam" id="TIGR01640">
    <property type="entry name" value="F_box_assoc_1"/>
    <property type="match status" value="1"/>
</dbReference>
<sequence>MEDIPTELVVEILLRLPWTSRRRARLVCRSWRDLVHQRTTEMEQCRDAVPLVVTTESTYVLDDQDQETCIPRDLWTDQHMDAYKDMEVVGVCNGVLCLCDDTKPATGDTLALPSIPRHGLFRRHNSRRTDRSWHQAYSFGYHHGTGQYKVVHVPCFFKTKETVQVFTVGEASWREVPAPNMKCRLDAGVVSVNGASYWVTEGSQEKIMSFDLKSERMKPTKPLPMRDGPICQLAEVQRRLRTLTSDTYYMIKVWVLESNAKEQTWICQYSLSVSHGANNHVTGPNIILFGYDLIHGGQGHKLYRYLHTPVNYETSSEGKAVTRYCSKRVLVSHIRGHILHTFAYIKTTEALSVHRRW</sequence>
<dbReference type="EnsemblPlants" id="HORVU.MOREX.r3.3HG0328590.1">
    <property type="protein sequence ID" value="HORVU.MOREX.r3.3HG0328590.1"/>
    <property type="gene ID" value="HORVU.MOREX.r3.3HG0328590"/>
</dbReference>
<keyword evidence="3" id="KW-1185">Reference proteome</keyword>
<name>A0A8I6XVD5_HORVV</name>
<evidence type="ECO:0000313" key="2">
    <source>
        <dbReference type="EnsemblPlants" id="HORVU.MOREX.r3.3HG0328590.1"/>
    </source>
</evidence>
<evidence type="ECO:0000259" key="1">
    <source>
        <dbReference type="PROSITE" id="PS50181"/>
    </source>
</evidence>
<dbReference type="Pfam" id="PF08268">
    <property type="entry name" value="FBA_3"/>
    <property type="match status" value="1"/>
</dbReference>
<dbReference type="PANTHER" id="PTHR31111:SF133">
    <property type="entry name" value="OS07G0196600 PROTEIN"/>
    <property type="match status" value="1"/>
</dbReference>
<reference evidence="2" key="2">
    <citation type="submission" date="2020-10" db="EMBL/GenBank/DDBJ databases">
        <authorList>
            <person name="Scholz U."/>
            <person name="Mascher M."/>
            <person name="Fiebig A."/>
        </authorList>
    </citation>
    <scope>NUCLEOTIDE SEQUENCE [LARGE SCALE GENOMIC DNA]</scope>
    <source>
        <strain evidence="2">cv. Morex</strain>
    </source>
</reference>
<dbReference type="PANTHER" id="PTHR31111">
    <property type="entry name" value="BNAA05G37150D PROTEIN-RELATED"/>
    <property type="match status" value="1"/>
</dbReference>
<dbReference type="PROSITE" id="PS50181">
    <property type="entry name" value="FBOX"/>
    <property type="match status" value="1"/>
</dbReference>
<dbReference type="Proteomes" id="UP000011116">
    <property type="component" value="Chromosome 3H"/>
</dbReference>
<dbReference type="SMART" id="SM00256">
    <property type="entry name" value="FBOX"/>
    <property type="match status" value="1"/>
</dbReference>
<dbReference type="EnsemblPlants" id="HORVU.MOREX.r3.3HG0328700.1">
    <property type="protein sequence ID" value="HORVU.MOREX.r3.3HG0328700.1"/>
    <property type="gene ID" value="HORVU.MOREX.r3.3HG0328700"/>
</dbReference>
<reference evidence="2" key="3">
    <citation type="submission" date="2022-01" db="UniProtKB">
        <authorList>
            <consortium name="EnsemblPlants"/>
        </authorList>
    </citation>
    <scope>IDENTIFICATION</scope>
    <source>
        <strain evidence="2">subsp. vulgare</strain>
    </source>
</reference>
<dbReference type="Gramene" id="HORVU.MOREX.r3.3HG0328700.1">
    <property type="protein sequence ID" value="HORVU.MOREX.r3.3HG0328700.1"/>
    <property type="gene ID" value="HORVU.MOREX.r3.3HG0328700"/>
</dbReference>
<protein>
    <recommendedName>
        <fullName evidence="1">F-box domain-containing protein</fullName>
    </recommendedName>
</protein>
<dbReference type="Gene3D" id="1.20.1280.50">
    <property type="match status" value="1"/>
</dbReference>
<feature type="domain" description="F-box" evidence="1">
    <location>
        <begin position="1"/>
        <end position="45"/>
    </location>
</feature>
<dbReference type="SUPFAM" id="SSF81383">
    <property type="entry name" value="F-box domain"/>
    <property type="match status" value="1"/>
</dbReference>
<proteinExistence type="predicted"/>